<dbReference type="EMBL" id="SLUM01000002">
    <property type="protein sequence ID" value="TCL61397.1"/>
    <property type="molecule type" value="Genomic_DNA"/>
</dbReference>
<evidence type="ECO:0000259" key="3">
    <source>
        <dbReference type="PROSITE" id="PS50977"/>
    </source>
</evidence>
<feature type="DNA-binding region" description="H-T-H motif" evidence="2">
    <location>
        <begin position="34"/>
        <end position="53"/>
    </location>
</feature>
<protein>
    <submittedName>
        <fullName evidence="4">TetR family transcriptional regulator</fullName>
    </submittedName>
</protein>
<reference evidence="4 5" key="1">
    <citation type="submission" date="2019-03" db="EMBL/GenBank/DDBJ databases">
        <title>Genomic Encyclopedia of Type Strains, Phase IV (KMG-IV): sequencing the most valuable type-strain genomes for metagenomic binning, comparative biology and taxonomic classification.</title>
        <authorList>
            <person name="Goeker M."/>
        </authorList>
    </citation>
    <scope>NUCLEOTIDE SEQUENCE [LARGE SCALE GENOMIC DNA]</scope>
    <source>
        <strain evidence="4 5">DSM 100451</strain>
    </source>
</reference>
<evidence type="ECO:0000313" key="5">
    <source>
        <dbReference type="Proteomes" id="UP000295184"/>
    </source>
</evidence>
<organism evidence="4 5">
    <name type="scientific">Allofournierella massiliensis</name>
    <dbReference type="NCBI Taxonomy" id="1650663"/>
    <lineage>
        <taxon>Bacteria</taxon>
        <taxon>Bacillati</taxon>
        <taxon>Bacillota</taxon>
        <taxon>Clostridia</taxon>
        <taxon>Eubacteriales</taxon>
        <taxon>Oscillospiraceae</taxon>
        <taxon>Allofournierella</taxon>
    </lineage>
</organism>
<feature type="domain" description="HTH tetR-type" evidence="3">
    <location>
        <begin position="11"/>
        <end position="71"/>
    </location>
</feature>
<dbReference type="GO" id="GO:0003677">
    <property type="term" value="F:DNA binding"/>
    <property type="evidence" value="ECO:0007669"/>
    <property type="project" value="UniProtKB-UniRule"/>
</dbReference>
<evidence type="ECO:0000313" key="4">
    <source>
        <dbReference type="EMBL" id="TCL61397.1"/>
    </source>
</evidence>
<evidence type="ECO:0000256" key="1">
    <source>
        <dbReference type="ARBA" id="ARBA00023125"/>
    </source>
</evidence>
<dbReference type="Gene3D" id="1.10.357.10">
    <property type="entry name" value="Tetracycline Repressor, domain 2"/>
    <property type="match status" value="1"/>
</dbReference>
<dbReference type="GeneID" id="97382574"/>
<dbReference type="STRING" id="1650663.GCA_001486665_02971"/>
<dbReference type="InterPro" id="IPR009057">
    <property type="entry name" value="Homeodomain-like_sf"/>
</dbReference>
<dbReference type="AlphaFoldDB" id="A0A4V2QCR9"/>
<comment type="caution">
    <text evidence="4">The sequence shown here is derived from an EMBL/GenBank/DDBJ whole genome shotgun (WGS) entry which is preliminary data.</text>
</comment>
<dbReference type="SUPFAM" id="SSF46689">
    <property type="entry name" value="Homeodomain-like"/>
    <property type="match status" value="1"/>
</dbReference>
<proteinExistence type="predicted"/>
<dbReference type="PROSITE" id="PS50977">
    <property type="entry name" value="HTH_TETR_2"/>
    <property type="match status" value="1"/>
</dbReference>
<dbReference type="OrthoDB" id="9810250at2"/>
<name>A0A4V2QCR9_9FIRM</name>
<gene>
    <name evidence="4" type="ORF">EDD77_102136</name>
</gene>
<dbReference type="RefSeq" id="WP_058966278.1">
    <property type="nucleotide sequence ID" value="NZ_CABKVM010000019.1"/>
</dbReference>
<accession>A0A4V2QCR9</accession>
<sequence length="170" mass="19544">MPNTRNSELCQQTKDSIANAAVDLLLAEPEAELSVTRLCRQAGVSRNAFYRNFDAVEEVVGYYLRSRWIRYASSLPDRRDLLESPGRYLIIYIYGQRPLLRSLREKQMLGVLEKMFLEVLGPDEGTPPSLRYHRNGMAFLIYGLVRTMIENDFTETPEEVFLLMDSVSGK</sequence>
<dbReference type="InterPro" id="IPR001647">
    <property type="entry name" value="HTH_TetR"/>
</dbReference>
<keyword evidence="1 2" id="KW-0238">DNA-binding</keyword>
<evidence type="ECO:0000256" key="2">
    <source>
        <dbReference type="PROSITE-ProRule" id="PRU00335"/>
    </source>
</evidence>
<dbReference type="Proteomes" id="UP000295184">
    <property type="component" value="Unassembled WGS sequence"/>
</dbReference>